<comment type="caution">
    <text evidence="1">The sequence shown here is derived from an EMBL/GenBank/DDBJ whole genome shotgun (WGS) entry which is preliminary data.</text>
</comment>
<keyword evidence="2" id="KW-1185">Reference proteome</keyword>
<dbReference type="Proteomes" id="UP000095392">
    <property type="component" value="Unassembled WGS sequence"/>
</dbReference>
<dbReference type="RefSeq" id="WP_069943678.1">
    <property type="nucleotide sequence ID" value="NZ_CP147978.1"/>
</dbReference>
<evidence type="ECO:0000313" key="1">
    <source>
        <dbReference type="EMBL" id="OES34134.1"/>
    </source>
</evidence>
<gene>
    <name evidence="1" type="ORF">BFV95_0525</name>
</gene>
<dbReference type="EMBL" id="MIPY01000008">
    <property type="protein sequence ID" value="OES34134.1"/>
    <property type="molecule type" value="Genomic_DNA"/>
</dbReference>
<evidence type="ECO:0000313" key="2">
    <source>
        <dbReference type="Proteomes" id="UP000095392"/>
    </source>
</evidence>
<dbReference type="PROSITE" id="PS51257">
    <property type="entry name" value="PROKAR_LIPOPROTEIN"/>
    <property type="match status" value="1"/>
</dbReference>
<accession>A0AB36G2T7</accession>
<keyword evidence="1" id="KW-0449">Lipoprotein</keyword>
<sequence>MTEFSHRGLILFVCISVVSACATQNTKEPDPNVYLGVCKARLHPEKSNPTADYQACKFNNDKNSELVSECMLTHGWSELTEVPCDEATEVFASSEINHCIEKSKSDGVVSHPKMNDCLSEFKPKRSDAKKTEKLLRDILGKFGS</sequence>
<organism evidence="1 2">
    <name type="scientific">Alteromonas macleodii</name>
    <name type="common">Pseudoalteromonas macleodii</name>
    <dbReference type="NCBI Taxonomy" id="28108"/>
    <lineage>
        <taxon>Bacteria</taxon>
        <taxon>Pseudomonadati</taxon>
        <taxon>Pseudomonadota</taxon>
        <taxon>Gammaproteobacteria</taxon>
        <taxon>Alteromonadales</taxon>
        <taxon>Alteromonadaceae</taxon>
        <taxon>Alteromonas/Salinimonas group</taxon>
        <taxon>Alteromonas</taxon>
    </lineage>
</organism>
<reference evidence="1 2" key="1">
    <citation type="submission" date="2016-09" db="EMBL/GenBank/DDBJ databases">
        <title>Draft Genome Sequence of four Alteromonas macleodii strains isolated from copper coupons and grown long-term at elevated copper levels.</title>
        <authorList>
            <person name="Cusick K."/>
            <person name="Dale J."/>
            <person name="Little B."/>
            <person name="Biffinger J."/>
        </authorList>
    </citation>
    <scope>NUCLEOTIDE SEQUENCE [LARGE SCALE GENOMIC DNA]</scope>
    <source>
        <strain evidence="1 2">KCP01</strain>
    </source>
</reference>
<proteinExistence type="predicted"/>
<dbReference type="AlphaFoldDB" id="A0AB36G2T7"/>
<name>A0AB36G2T7_ALTMA</name>
<protein>
    <submittedName>
        <fullName evidence="1">Lipoprotein</fullName>
    </submittedName>
</protein>